<dbReference type="InterPro" id="IPR004148">
    <property type="entry name" value="BAR_dom"/>
</dbReference>
<dbReference type="InterPro" id="IPR027267">
    <property type="entry name" value="AH/BAR_dom_sf"/>
</dbReference>
<evidence type="ECO:0000313" key="3">
    <source>
        <dbReference type="Proteomes" id="UP001303046"/>
    </source>
</evidence>
<dbReference type="Pfam" id="PF03114">
    <property type="entry name" value="BAR"/>
    <property type="match status" value="1"/>
</dbReference>
<dbReference type="Proteomes" id="UP001303046">
    <property type="component" value="Unassembled WGS sequence"/>
</dbReference>
<gene>
    <name evidence="2" type="primary">Necator_chrII.g6977</name>
    <name evidence="2" type="ORF">RB195_019184</name>
</gene>
<reference evidence="2 3" key="1">
    <citation type="submission" date="2023-08" db="EMBL/GenBank/DDBJ databases">
        <title>A Necator americanus chromosomal reference genome.</title>
        <authorList>
            <person name="Ilik V."/>
            <person name="Petrzelkova K.J."/>
            <person name="Pardy F."/>
            <person name="Fuh T."/>
            <person name="Niatou-Singa F.S."/>
            <person name="Gouil Q."/>
            <person name="Baker L."/>
            <person name="Ritchie M.E."/>
            <person name="Jex A.R."/>
            <person name="Gazzola D."/>
            <person name="Li H."/>
            <person name="Toshio Fujiwara R."/>
            <person name="Zhan B."/>
            <person name="Aroian R.V."/>
            <person name="Pafco B."/>
            <person name="Schwarz E.M."/>
        </authorList>
    </citation>
    <scope>NUCLEOTIDE SEQUENCE [LARGE SCALE GENOMIC DNA]</scope>
    <source>
        <strain evidence="2 3">Aroian</strain>
        <tissue evidence="2">Whole animal</tissue>
    </source>
</reference>
<name>A0ABR1CD10_NECAM</name>
<dbReference type="SUPFAM" id="SSF103657">
    <property type="entry name" value="BAR/IMD domain-like"/>
    <property type="match status" value="1"/>
</dbReference>
<protein>
    <recommendedName>
        <fullName evidence="1">BAR domain-containing protein</fullName>
    </recommendedName>
</protein>
<accession>A0ABR1CD10</accession>
<evidence type="ECO:0000259" key="1">
    <source>
        <dbReference type="Pfam" id="PF03114"/>
    </source>
</evidence>
<sequence>MMYVSEAWATPSAVMEWLDCTERKLLRRLLGYFWPGVCHNVDLYAEIDVVFRRMTCGGHQHLAPPSKAAERIGIVEETKLEPTFEEGIKKVEAYRLAVDSALDGLEAMMQPNRSVVESGAIMAPAGQNPHELMYAACLKLKQFLDTNGQARLDIVMTTMGKLAEQERFSQTKGRAAVRRIRRFVTVDNQQMKEDMAKMRSGLEIMDVARHEVKNSKTKEELEEKGMAYHKSVKAFNEQASKIQLVIDELTATIFTNQREIVKFFIQREKFHSTAAGLLKEAIDKLKKK</sequence>
<dbReference type="Gene3D" id="1.20.1270.60">
    <property type="entry name" value="Arfaptin homology (AH) domain/BAR domain"/>
    <property type="match status" value="1"/>
</dbReference>
<dbReference type="EMBL" id="JAVFWL010000002">
    <property type="protein sequence ID" value="KAK6736348.1"/>
    <property type="molecule type" value="Genomic_DNA"/>
</dbReference>
<feature type="domain" description="BAR" evidence="1">
    <location>
        <begin position="67"/>
        <end position="286"/>
    </location>
</feature>
<proteinExistence type="predicted"/>
<organism evidence="2 3">
    <name type="scientific">Necator americanus</name>
    <name type="common">Human hookworm</name>
    <dbReference type="NCBI Taxonomy" id="51031"/>
    <lineage>
        <taxon>Eukaryota</taxon>
        <taxon>Metazoa</taxon>
        <taxon>Ecdysozoa</taxon>
        <taxon>Nematoda</taxon>
        <taxon>Chromadorea</taxon>
        <taxon>Rhabditida</taxon>
        <taxon>Rhabditina</taxon>
        <taxon>Rhabditomorpha</taxon>
        <taxon>Strongyloidea</taxon>
        <taxon>Ancylostomatidae</taxon>
        <taxon>Bunostominae</taxon>
        <taxon>Necator</taxon>
    </lineage>
</organism>
<comment type="caution">
    <text evidence="2">The sequence shown here is derived from an EMBL/GenBank/DDBJ whole genome shotgun (WGS) entry which is preliminary data.</text>
</comment>
<keyword evidence="3" id="KW-1185">Reference proteome</keyword>
<evidence type="ECO:0000313" key="2">
    <source>
        <dbReference type="EMBL" id="KAK6736348.1"/>
    </source>
</evidence>